<comment type="caution">
    <text evidence="2">The sequence shown here is derived from an EMBL/GenBank/DDBJ whole genome shotgun (WGS) entry which is preliminary data.</text>
</comment>
<reference evidence="2 3" key="1">
    <citation type="journal article" date="2016" name="Nat. Commun.">
        <title>Thousands of microbial genomes shed light on interconnected biogeochemical processes in an aquifer system.</title>
        <authorList>
            <person name="Anantharaman K."/>
            <person name="Brown C.T."/>
            <person name="Hug L.A."/>
            <person name="Sharon I."/>
            <person name="Castelle C.J."/>
            <person name="Probst A.J."/>
            <person name="Thomas B.C."/>
            <person name="Singh A."/>
            <person name="Wilkins M.J."/>
            <person name="Karaoz U."/>
            <person name="Brodie E.L."/>
            <person name="Williams K.H."/>
            <person name="Hubbard S.S."/>
            <person name="Banfield J.F."/>
        </authorList>
    </citation>
    <scope>NUCLEOTIDE SEQUENCE [LARGE SCALE GENOMIC DNA]</scope>
</reference>
<evidence type="ECO:0000313" key="3">
    <source>
        <dbReference type="Proteomes" id="UP000179243"/>
    </source>
</evidence>
<organism evidence="2 3">
    <name type="scientific">Candidatus Raymondbacteria bacterium RIFOXYD12_FULL_49_13</name>
    <dbReference type="NCBI Taxonomy" id="1817890"/>
    <lineage>
        <taxon>Bacteria</taxon>
        <taxon>Raymondiibacteriota</taxon>
    </lineage>
</organism>
<feature type="transmembrane region" description="Helical" evidence="1">
    <location>
        <begin position="117"/>
        <end position="139"/>
    </location>
</feature>
<name>A0A1F7FDH4_UNCRA</name>
<dbReference type="EMBL" id="MFYX01000067">
    <property type="protein sequence ID" value="OGK04641.1"/>
    <property type="molecule type" value="Genomic_DNA"/>
</dbReference>
<dbReference type="AlphaFoldDB" id="A0A1F7FDH4"/>
<feature type="transmembrane region" description="Helical" evidence="1">
    <location>
        <begin position="12"/>
        <end position="38"/>
    </location>
</feature>
<dbReference type="Proteomes" id="UP000179243">
    <property type="component" value="Unassembled WGS sequence"/>
</dbReference>
<keyword evidence="1" id="KW-0812">Transmembrane</keyword>
<feature type="transmembrane region" description="Helical" evidence="1">
    <location>
        <begin position="58"/>
        <end position="80"/>
    </location>
</feature>
<proteinExistence type="predicted"/>
<protein>
    <submittedName>
        <fullName evidence="2">Uncharacterized protein</fullName>
    </submittedName>
</protein>
<evidence type="ECO:0000313" key="2">
    <source>
        <dbReference type="EMBL" id="OGK04641.1"/>
    </source>
</evidence>
<feature type="transmembrane region" description="Helical" evidence="1">
    <location>
        <begin position="254"/>
        <end position="280"/>
    </location>
</feature>
<accession>A0A1F7FDH4</accession>
<feature type="transmembrane region" description="Helical" evidence="1">
    <location>
        <begin position="221"/>
        <end position="242"/>
    </location>
</feature>
<feature type="transmembrane region" description="Helical" evidence="1">
    <location>
        <begin position="160"/>
        <end position="179"/>
    </location>
</feature>
<keyword evidence="1" id="KW-0472">Membrane</keyword>
<gene>
    <name evidence="2" type="ORF">A2519_20910</name>
</gene>
<evidence type="ECO:0000256" key="1">
    <source>
        <dbReference type="SAM" id="Phobius"/>
    </source>
</evidence>
<keyword evidence="1" id="KW-1133">Transmembrane helix</keyword>
<sequence>MGPGFFMEYARLAYLFAVLPVLKVLVVFFPFFLCGLVIRFLKERIDTVLINEYGRIPYFIFAALGTPVHELSHIIASLLFGHKVKRFSLFFPRRDGQLGYVEHAYNPDSLYQRVGCFFIGMAPVVMGCAFFFLLTRLFFPGFRFADEIYVSFKGVASLKSISALSSFFSGLAVFFKSFIMEFIGRIAAGDWKPVFYLLLTTGIGSHMFPSRADFSGTVPGIIVLYTVIVVSNFVLFLLSVHFDRVVAMGIAWTALWVNIMLLIILVLAFAGVALYAPVLIKRALSS</sequence>